<gene>
    <name evidence="5" type="ORF">SIL87_04900</name>
</gene>
<reference evidence="5 6" key="1">
    <citation type="submission" date="2023-11" db="EMBL/GenBank/DDBJ databases">
        <title>MicrobeMod: A computational toolkit for identifying prokaryotic methylation and restriction-modification with nanopore sequencing.</title>
        <authorList>
            <person name="Crits-Christoph A."/>
            <person name="Kang S.C."/>
            <person name="Lee H."/>
            <person name="Ostrov N."/>
        </authorList>
    </citation>
    <scope>NUCLEOTIDE SEQUENCE [LARGE SCALE GENOMIC DNA]</scope>
    <source>
        <strain evidence="5 6">DSMZ 700</strain>
    </source>
</reference>
<evidence type="ECO:0000313" key="5">
    <source>
        <dbReference type="EMBL" id="MDX5930103.1"/>
    </source>
</evidence>
<dbReference type="Pfam" id="PF00535">
    <property type="entry name" value="Glycos_transf_2"/>
    <property type="match status" value="1"/>
</dbReference>
<dbReference type="EC" id="2.4.-.-" evidence="5"/>
<proteinExistence type="inferred from homology"/>
<keyword evidence="2 5" id="KW-0328">Glycosyltransferase</keyword>
<accession>A0AAW9DM25</accession>
<feature type="domain" description="Glycosyltransferase 2-like" evidence="4">
    <location>
        <begin position="13"/>
        <end position="171"/>
    </location>
</feature>
<evidence type="ECO:0000259" key="4">
    <source>
        <dbReference type="Pfam" id="PF00535"/>
    </source>
</evidence>
<evidence type="ECO:0000256" key="3">
    <source>
        <dbReference type="ARBA" id="ARBA00022679"/>
    </source>
</evidence>
<dbReference type="EMBL" id="JAWXYB010000018">
    <property type="protein sequence ID" value="MDX5930103.1"/>
    <property type="molecule type" value="Genomic_DNA"/>
</dbReference>
<evidence type="ECO:0000256" key="2">
    <source>
        <dbReference type="ARBA" id="ARBA00022676"/>
    </source>
</evidence>
<dbReference type="AlphaFoldDB" id="A0AAW9DM25"/>
<evidence type="ECO:0000313" key="6">
    <source>
        <dbReference type="Proteomes" id="UP001279553"/>
    </source>
</evidence>
<dbReference type="PANTHER" id="PTHR43179">
    <property type="entry name" value="RHAMNOSYLTRANSFERASE WBBL"/>
    <property type="match status" value="1"/>
</dbReference>
<keyword evidence="3 5" id="KW-0808">Transferase</keyword>
<dbReference type="SUPFAM" id="SSF53448">
    <property type="entry name" value="Nucleotide-diphospho-sugar transferases"/>
    <property type="match status" value="1"/>
</dbReference>
<comment type="similarity">
    <text evidence="1">Belongs to the glycosyltransferase 2 family.</text>
</comment>
<protein>
    <submittedName>
        <fullName evidence="5">Glycosyltransferase family 2 protein</fullName>
        <ecNumber evidence="5">2.4.-.-</ecNumber>
    </submittedName>
</protein>
<comment type="caution">
    <text evidence="5">The sequence shown here is derived from an EMBL/GenBank/DDBJ whole genome shotgun (WGS) entry which is preliminary data.</text>
</comment>
<dbReference type="GO" id="GO:0016757">
    <property type="term" value="F:glycosyltransferase activity"/>
    <property type="evidence" value="ECO:0007669"/>
    <property type="project" value="UniProtKB-KW"/>
</dbReference>
<keyword evidence="6" id="KW-1185">Reference proteome</keyword>
<organism evidence="5 6">
    <name type="scientific">Acidiphilium acidophilum</name>
    <name type="common">Thiobacillus acidophilus</name>
    <dbReference type="NCBI Taxonomy" id="76588"/>
    <lineage>
        <taxon>Bacteria</taxon>
        <taxon>Pseudomonadati</taxon>
        <taxon>Pseudomonadota</taxon>
        <taxon>Alphaproteobacteria</taxon>
        <taxon>Acetobacterales</taxon>
        <taxon>Acidocellaceae</taxon>
        <taxon>Acidiphilium</taxon>
    </lineage>
</organism>
<dbReference type="Gene3D" id="3.90.550.10">
    <property type="entry name" value="Spore Coat Polysaccharide Biosynthesis Protein SpsA, Chain A"/>
    <property type="match status" value="1"/>
</dbReference>
<sequence length="306" mass="33846">MTPEDNSSDALVVIVLHYRGVDDTMACLASIFEDRAAPVRVLLVDNGSGDDIAARLQARFADVAVLTLPENRGWAGGNNEGIAWAMQRGAAFVCLLNNDTLIAPGSFTALLRRSREAHPCLVQPAIDYLDPAEGAQIDPAQWSGYAPLRAGDSVYALDFAYGACLMIPVSVFRMIGVFDERFFLQLEETDFYYRARRRGIPSLCDVGVRIRHAESRSFGGRVTPDKTYYLVRNSLLLAARNAVRPGIAIGVLRRAYWGVSARGALGEKPAAWRVLVWLLSGHDHACAARDGIRDFVFRRFGARRRW</sequence>
<dbReference type="InterPro" id="IPR029044">
    <property type="entry name" value="Nucleotide-diphossugar_trans"/>
</dbReference>
<name>A0AAW9DM25_ACIAO</name>
<dbReference type="CDD" id="cd04186">
    <property type="entry name" value="GT_2_like_c"/>
    <property type="match status" value="1"/>
</dbReference>
<dbReference type="InterPro" id="IPR001173">
    <property type="entry name" value="Glyco_trans_2-like"/>
</dbReference>
<dbReference type="Proteomes" id="UP001279553">
    <property type="component" value="Unassembled WGS sequence"/>
</dbReference>
<evidence type="ECO:0000256" key="1">
    <source>
        <dbReference type="ARBA" id="ARBA00006739"/>
    </source>
</evidence>
<dbReference type="RefSeq" id="WP_319613069.1">
    <property type="nucleotide sequence ID" value="NZ_JAWXYB010000018.1"/>
</dbReference>
<dbReference type="PANTHER" id="PTHR43179:SF12">
    <property type="entry name" value="GALACTOFURANOSYLTRANSFERASE GLFT2"/>
    <property type="match status" value="1"/>
</dbReference>